<accession>A0A371XGK8</accession>
<proteinExistence type="predicted"/>
<name>A0A371XGK8_9HYPH</name>
<dbReference type="EMBL" id="QURN01000004">
    <property type="protein sequence ID" value="RFC68348.1"/>
    <property type="molecule type" value="Genomic_DNA"/>
</dbReference>
<comment type="caution">
    <text evidence="1">The sequence shown here is derived from an EMBL/GenBank/DDBJ whole genome shotgun (WGS) entry which is preliminary data.</text>
</comment>
<dbReference type="InterPro" id="IPR029278">
    <property type="entry name" value="Imm26"/>
</dbReference>
<dbReference type="Pfam" id="PF15428">
    <property type="entry name" value="Imm26"/>
    <property type="match status" value="1"/>
</dbReference>
<dbReference type="AlphaFoldDB" id="A0A371XGK8"/>
<gene>
    <name evidence="1" type="ORF">DY251_05030</name>
</gene>
<keyword evidence="2" id="KW-1185">Reference proteome</keyword>
<organism evidence="1 2">
    <name type="scientific">Mesorhizobium denitrificans</name>
    <dbReference type="NCBI Taxonomy" id="2294114"/>
    <lineage>
        <taxon>Bacteria</taxon>
        <taxon>Pseudomonadati</taxon>
        <taxon>Pseudomonadota</taxon>
        <taxon>Alphaproteobacteria</taxon>
        <taxon>Hyphomicrobiales</taxon>
        <taxon>Phyllobacteriaceae</taxon>
        <taxon>Mesorhizobium</taxon>
    </lineage>
</organism>
<sequence>MDGCWASWLRSIIRPCLNVRMVCVRAWHDASNHCPSFLIAKVMKPQYEAVLKRIQKKEGDVFIVPITDTQHCYAVALNHPLFGFFDVLSDTEHSVSSIDRYDVLFAVWVMDYAVKKGRWRKLGHTEKFKGCFEGTRFFKQDTINGRLTSYCDTDGSEFPISYNEAIGLEAAAVWDPEHVEQRLRDHFAGVPNKWVEIMKLKSSPHSHS</sequence>
<evidence type="ECO:0000313" key="1">
    <source>
        <dbReference type="EMBL" id="RFC68348.1"/>
    </source>
</evidence>
<reference evidence="2" key="1">
    <citation type="submission" date="2018-08" db="EMBL/GenBank/DDBJ databases">
        <authorList>
            <person name="Im W.T."/>
        </authorList>
    </citation>
    <scope>NUCLEOTIDE SEQUENCE [LARGE SCALE GENOMIC DNA]</scope>
    <source>
        <strain evidence="2">LA-28</strain>
    </source>
</reference>
<evidence type="ECO:0000313" key="2">
    <source>
        <dbReference type="Proteomes" id="UP000262379"/>
    </source>
</evidence>
<protein>
    <submittedName>
        <fullName evidence="1">Uncharacterized protein</fullName>
    </submittedName>
</protein>
<dbReference type="Proteomes" id="UP000262379">
    <property type="component" value="Unassembled WGS sequence"/>
</dbReference>